<dbReference type="AlphaFoldDB" id="A0A364JSB0"/>
<organism evidence="1 2">
    <name type="scientific">Falsochrobactrum ovis</name>
    <dbReference type="NCBI Taxonomy" id="1293442"/>
    <lineage>
        <taxon>Bacteria</taxon>
        <taxon>Pseudomonadati</taxon>
        <taxon>Pseudomonadota</taxon>
        <taxon>Alphaproteobacteria</taxon>
        <taxon>Hyphomicrobiales</taxon>
        <taxon>Brucellaceae</taxon>
        <taxon>Falsochrobactrum</taxon>
    </lineage>
</organism>
<sequence length="142" mass="15435">MDEVIAFSRAAYICFVIPLHVQCEQGIPSALTRPALPGHAVRAGAAQFDGGLGKLEAVVVRPALEAFFDRGVRKFVDLAAVLADREGDNAVLVPMRVLLRMGAGDEGVEAFQPVDQAHVDQLFQRTIDLKWRAKTVLAQLVE</sequence>
<reference evidence="1 2" key="1">
    <citation type="submission" date="2018-06" db="EMBL/GenBank/DDBJ databases">
        <title>Genomic Encyclopedia of Type Strains, Phase IV (KMG-IV): sequencing the most valuable type-strain genomes for metagenomic binning, comparative biology and taxonomic classification.</title>
        <authorList>
            <person name="Goeker M."/>
        </authorList>
    </citation>
    <scope>NUCLEOTIDE SEQUENCE [LARGE SCALE GENOMIC DNA]</scope>
    <source>
        <strain evidence="1 2">DSM 26720</strain>
    </source>
</reference>
<evidence type="ECO:0000313" key="1">
    <source>
        <dbReference type="EMBL" id="RAK25941.1"/>
    </source>
</evidence>
<protein>
    <submittedName>
        <fullName evidence="1">Uncharacterized protein</fullName>
    </submittedName>
</protein>
<name>A0A364JSB0_9HYPH</name>
<accession>A0A364JSB0</accession>
<comment type="caution">
    <text evidence="1">The sequence shown here is derived from an EMBL/GenBank/DDBJ whole genome shotgun (WGS) entry which is preliminary data.</text>
</comment>
<evidence type="ECO:0000313" key="2">
    <source>
        <dbReference type="Proteomes" id="UP000249453"/>
    </source>
</evidence>
<proteinExistence type="predicted"/>
<keyword evidence="2" id="KW-1185">Reference proteome</keyword>
<gene>
    <name evidence="1" type="ORF">C7374_11716</name>
</gene>
<dbReference type="EMBL" id="QLMK01000017">
    <property type="protein sequence ID" value="RAK25941.1"/>
    <property type="molecule type" value="Genomic_DNA"/>
</dbReference>
<dbReference type="Proteomes" id="UP000249453">
    <property type="component" value="Unassembled WGS sequence"/>
</dbReference>